<protein>
    <submittedName>
        <fullName evidence="1">Uncharacterized protein</fullName>
    </submittedName>
</protein>
<dbReference type="AlphaFoldDB" id="A0A820PBE3"/>
<name>A0A820PBE3_9BILA</name>
<sequence length="37" mass="4428">MVQIFGIEAANRTLIREINRIFLDYMTYEGIYKACDR</sequence>
<dbReference type="Proteomes" id="UP000663874">
    <property type="component" value="Unassembled WGS sequence"/>
</dbReference>
<feature type="non-terminal residue" evidence="1">
    <location>
        <position position="1"/>
    </location>
</feature>
<proteinExistence type="predicted"/>
<reference evidence="1" key="1">
    <citation type="submission" date="2021-02" db="EMBL/GenBank/DDBJ databases">
        <authorList>
            <person name="Nowell W R."/>
        </authorList>
    </citation>
    <scope>NUCLEOTIDE SEQUENCE</scope>
</reference>
<organism evidence="1 2">
    <name type="scientific">Rotaria sordida</name>
    <dbReference type="NCBI Taxonomy" id="392033"/>
    <lineage>
        <taxon>Eukaryota</taxon>
        <taxon>Metazoa</taxon>
        <taxon>Spiralia</taxon>
        <taxon>Gnathifera</taxon>
        <taxon>Rotifera</taxon>
        <taxon>Eurotatoria</taxon>
        <taxon>Bdelloidea</taxon>
        <taxon>Philodinida</taxon>
        <taxon>Philodinidae</taxon>
        <taxon>Rotaria</taxon>
    </lineage>
</organism>
<comment type="caution">
    <text evidence="1">The sequence shown here is derived from an EMBL/GenBank/DDBJ whole genome shotgun (WGS) entry which is preliminary data.</text>
</comment>
<gene>
    <name evidence="1" type="ORF">FNK824_LOCUS44053</name>
</gene>
<evidence type="ECO:0000313" key="1">
    <source>
        <dbReference type="EMBL" id="CAF4404005.1"/>
    </source>
</evidence>
<dbReference type="EMBL" id="CAJOBE010066839">
    <property type="protein sequence ID" value="CAF4404005.1"/>
    <property type="molecule type" value="Genomic_DNA"/>
</dbReference>
<evidence type="ECO:0000313" key="2">
    <source>
        <dbReference type="Proteomes" id="UP000663874"/>
    </source>
</evidence>
<accession>A0A820PBE3</accession>